<sequence length="176" mass="19535">MIPSLNSMTSFYKSKVRGQRTRRGVGNKKKRGSLDKLQIAGNYLGSKEFCGASDASSRAEGSGRFLPRERGEMAVYPKRKRLTRLSRRRKKGGGENKGKKEGSSSSEDSPGAWSRFHTIPRTSLGFTEWIGSPPDPPPPHTASHLASSPQRSEGEEREERKRSVDENDAGKNWEEG</sequence>
<feature type="non-terminal residue" evidence="2">
    <location>
        <position position="1"/>
    </location>
</feature>
<dbReference type="Proteomes" id="UP001219934">
    <property type="component" value="Unassembled WGS sequence"/>
</dbReference>
<feature type="compositionally biased region" description="Basic residues" evidence="1">
    <location>
        <begin position="77"/>
        <end position="91"/>
    </location>
</feature>
<accession>A0AAD6B8Z4</accession>
<feature type="compositionally biased region" description="Polar residues" evidence="1">
    <location>
        <begin position="1"/>
        <end position="12"/>
    </location>
</feature>
<evidence type="ECO:0000256" key="1">
    <source>
        <dbReference type="SAM" id="MobiDB-lite"/>
    </source>
</evidence>
<keyword evidence="3" id="KW-1185">Reference proteome</keyword>
<dbReference type="AlphaFoldDB" id="A0AAD6B8Z4"/>
<comment type="caution">
    <text evidence="2">The sequence shown here is derived from an EMBL/GenBank/DDBJ whole genome shotgun (WGS) entry which is preliminary data.</text>
</comment>
<dbReference type="EMBL" id="JAPTMU010000008">
    <property type="protein sequence ID" value="KAJ4938943.1"/>
    <property type="molecule type" value="Genomic_DNA"/>
</dbReference>
<reference evidence="2" key="1">
    <citation type="submission" date="2022-11" db="EMBL/GenBank/DDBJ databases">
        <title>Chromosome-level genome of Pogonophryne albipinna.</title>
        <authorList>
            <person name="Jo E."/>
        </authorList>
    </citation>
    <scope>NUCLEOTIDE SEQUENCE</scope>
    <source>
        <strain evidence="2">SGF0006</strain>
        <tissue evidence="2">Muscle</tissue>
    </source>
</reference>
<feature type="compositionally biased region" description="Basic and acidic residues" evidence="1">
    <location>
        <begin position="152"/>
        <end position="176"/>
    </location>
</feature>
<evidence type="ECO:0000313" key="2">
    <source>
        <dbReference type="EMBL" id="KAJ4938943.1"/>
    </source>
</evidence>
<feature type="compositionally biased region" description="Basic residues" evidence="1">
    <location>
        <begin position="14"/>
        <end position="31"/>
    </location>
</feature>
<gene>
    <name evidence="2" type="ORF">JOQ06_028408</name>
</gene>
<evidence type="ECO:0000313" key="3">
    <source>
        <dbReference type="Proteomes" id="UP001219934"/>
    </source>
</evidence>
<name>A0AAD6B8Z4_9TELE</name>
<organism evidence="2 3">
    <name type="scientific">Pogonophryne albipinna</name>
    <dbReference type="NCBI Taxonomy" id="1090488"/>
    <lineage>
        <taxon>Eukaryota</taxon>
        <taxon>Metazoa</taxon>
        <taxon>Chordata</taxon>
        <taxon>Craniata</taxon>
        <taxon>Vertebrata</taxon>
        <taxon>Euteleostomi</taxon>
        <taxon>Actinopterygii</taxon>
        <taxon>Neopterygii</taxon>
        <taxon>Teleostei</taxon>
        <taxon>Neoteleostei</taxon>
        <taxon>Acanthomorphata</taxon>
        <taxon>Eupercaria</taxon>
        <taxon>Perciformes</taxon>
        <taxon>Notothenioidei</taxon>
        <taxon>Pogonophryne</taxon>
    </lineage>
</organism>
<proteinExistence type="predicted"/>
<feature type="region of interest" description="Disordered" evidence="1">
    <location>
        <begin position="1"/>
        <end position="35"/>
    </location>
</feature>
<feature type="compositionally biased region" description="Basic and acidic residues" evidence="1">
    <location>
        <begin position="92"/>
        <end position="102"/>
    </location>
</feature>
<feature type="region of interest" description="Disordered" evidence="1">
    <location>
        <begin position="50"/>
        <end position="176"/>
    </location>
</feature>
<protein>
    <submittedName>
        <fullName evidence="2">Uncharacterized protein</fullName>
    </submittedName>
</protein>